<evidence type="ECO:0000313" key="2">
    <source>
        <dbReference type="EMBL" id="PQJ62386.1"/>
    </source>
</evidence>
<reference evidence="2 3" key="1">
    <citation type="submission" date="2016-12" db="EMBL/GenBank/DDBJ databases">
        <title>Diversity of luminous bacteria.</title>
        <authorList>
            <person name="Yoshizawa S."/>
            <person name="Kogure K."/>
        </authorList>
    </citation>
    <scope>NUCLEOTIDE SEQUENCE [LARGE SCALE GENOMIC DNA]</scope>
    <source>
        <strain evidence="2 3">LC1-200</strain>
    </source>
</reference>
<dbReference type="InterPro" id="IPR025139">
    <property type="entry name" value="DUF4062"/>
</dbReference>
<feature type="domain" description="DUF4062" evidence="1">
    <location>
        <begin position="5"/>
        <end position="100"/>
    </location>
</feature>
<accession>A0A2S7VJQ1</accession>
<protein>
    <recommendedName>
        <fullName evidence="1">DUF4062 domain-containing protein</fullName>
    </recommendedName>
</protein>
<evidence type="ECO:0000259" key="1">
    <source>
        <dbReference type="Pfam" id="PF13271"/>
    </source>
</evidence>
<dbReference type="EMBL" id="MSCJ01000003">
    <property type="protein sequence ID" value="PQJ62386.1"/>
    <property type="molecule type" value="Genomic_DNA"/>
</dbReference>
<evidence type="ECO:0000313" key="3">
    <source>
        <dbReference type="Proteomes" id="UP000238730"/>
    </source>
</evidence>
<dbReference type="OrthoDB" id="72299at2"/>
<dbReference type="AlphaFoldDB" id="A0A2S7VJQ1"/>
<name>A0A2S7VJQ1_PHOAN</name>
<organism evidence="2 3">
    <name type="scientific">Photobacterium angustum</name>
    <dbReference type="NCBI Taxonomy" id="661"/>
    <lineage>
        <taxon>Bacteria</taxon>
        <taxon>Pseudomonadati</taxon>
        <taxon>Pseudomonadota</taxon>
        <taxon>Gammaproteobacteria</taxon>
        <taxon>Vibrionales</taxon>
        <taxon>Vibrionaceae</taxon>
        <taxon>Photobacterium</taxon>
    </lineage>
</organism>
<gene>
    <name evidence="2" type="ORF">BTO08_19320</name>
</gene>
<dbReference type="RefSeq" id="WP_105062197.1">
    <property type="nucleotide sequence ID" value="NZ_MSCJ01000003.1"/>
</dbReference>
<dbReference type="Proteomes" id="UP000238730">
    <property type="component" value="Unassembled WGS sequence"/>
</dbReference>
<proteinExistence type="predicted"/>
<sequence length="310" mass="36312">MAKPRVFVSSTYYDLKHIRNSLEAFIDGLGYESVLYEEGDIPFHHDSSLDVSCYEEIKNCHILVLIIGGRYGSPASEQEENPKEKLDFYNSVTKKEYETARKNDIPIYVFIDKNVHSEYHTFKKNRNNKDIEYAHVDDVNIFKLIDDIYAQKRNNLIKDFEKFDDISCWLRDQWAGLFADFLSKKNQDKDLADLSTQISGLKDLNSVLKEYTESIMEKLQPENFQHIINSSNRALKEKTISQFEKHDMIDYILKKSPKGVGLHKLYESFVKSNSVGDMLSRLNFDSEFIKDMSAHEFVKRDFEHLKRELS</sequence>
<dbReference type="Pfam" id="PF13271">
    <property type="entry name" value="DUF4062"/>
    <property type="match status" value="1"/>
</dbReference>
<comment type="caution">
    <text evidence="2">The sequence shown here is derived from an EMBL/GenBank/DDBJ whole genome shotgun (WGS) entry which is preliminary data.</text>
</comment>